<evidence type="ECO:0000313" key="7">
    <source>
        <dbReference type="EMBL" id="MDQ0256829.1"/>
    </source>
</evidence>
<evidence type="ECO:0000256" key="1">
    <source>
        <dbReference type="ARBA" id="ARBA00004141"/>
    </source>
</evidence>
<comment type="caution">
    <text evidence="7">The sequence shown here is derived from an EMBL/GenBank/DDBJ whole genome shotgun (WGS) entry which is preliminary data.</text>
</comment>
<evidence type="ECO:0000256" key="4">
    <source>
        <dbReference type="ARBA" id="ARBA00023136"/>
    </source>
</evidence>
<keyword evidence="8" id="KW-1185">Reference proteome</keyword>
<name>A0ABU0A009_9BACI</name>
<gene>
    <name evidence="7" type="ORF">J2S74_004251</name>
</gene>
<feature type="domain" description="Methylamine utilisation protein MauE" evidence="6">
    <location>
        <begin position="5"/>
        <end position="130"/>
    </location>
</feature>
<evidence type="ECO:0000313" key="8">
    <source>
        <dbReference type="Proteomes" id="UP001230005"/>
    </source>
</evidence>
<keyword evidence="4 5" id="KW-0472">Membrane</keyword>
<sequence>MILSLYSIIMFHLVSLFIFSGMGKLLSLKDFVHHIINFEVLPKRLSLLYASLIPFLEILGAVFLLFDPTRMYGLAIILSLLISFSYGILRILKSGKKTNCNCYGKWMDTKVDYFTLGKVIYLLGLTVFILLLYLNGLVYSSANIGIGLFLTLLTLAAHKVWQVYKETMRQLKNKERFS</sequence>
<feature type="transmembrane region" description="Helical" evidence="5">
    <location>
        <begin position="6"/>
        <end position="26"/>
    </location>
</feature>
<feature type="transmembrane region" description="Helical" evidence="5">
    <location>
        <begin position="47"/>
        <end position="66"/>
    </location>
</feature>
<keyword evidence="3 5" id="KW-1133">Transmembrane helix</keyword>
<dbReference type="RefSeq" id="WP_307329564.1">
    <property type="nucleotide sequence ID" value="NZ_JAUSUG010000020.1"/>
</dbReference>
<evidence type="ECO:0000259" key="6">
    <source>
        <dbReference type="Pfam" id="PF07291"/>
    </source>
</evidence>
<dbReference type="Pfam" id="PF07291">
    <property type="entry name" value="MauE"/>
    <property type="match status" value="1"/>
</dbReference>
<reference evidence="7 8" key="1">
    <citation type="submission" date="2023-07" db="EMBL/GenBank/DDBJ databases">
        <title>Genomic Encyclopedia of Type Strains, Phase IV (KMG-IV): sequencing the most valuable type-strain genomes for metagenomic binning, comparative biology and taxonomic classification.</title>
        <authorList>
            <person name="Goeker M."/>
        </authorList>
    </citation>
    <scope>NUCLEOTIDE SEQUENCE [LARGE SCALE GENOMIC DNA]</scope>
    <source>
        <strain evidence="7 8">DSM 9768</strain>
    </source>
</reference>
<comment type="subcellular location">
    <subcellularLocation>
        <location evidence="1">Membrane</location>
        <topology evidence="1">Multi-pass membrane protein</topology>
    </subcellularLocation>
</comment>
<evidence type="ECO:0000256" key="3">
    <source>
        <dbReference type="ARBA" id="ARBA00022989"/>
    </source>
</evidence>
<evidence type="ECO:0000256" key="2">
    <source>
        <dbReference type="ARBA" id="ARBA00022692"/>
    </source>
</evidence>
<protein>
    <recommendedName>
        <fullName evidence="6">Methylamine utilisation protein MauE domain-containing protein</fullName>
    </recommendedName>
</protein>
<dbReference type="Proteomes" id="UP001230005">
    <property type="component" value="Unassembled WGS sequence"/>
</dbReference>
<dbReference type="InterPro" id="IPR009908">
    <property type="entry name" value="Methylamine_util_MauE"/>
</dbReference>
<organism evidence="7 8">
    <name type="scientific">Evansella vedderi</name>
    <dbReference type="NCBI Taxonomy" id="38282"/>
    <lineage>
        <taxon>Bacteria</taxon>
        <taxon>Bacillati</taxon>
        <taxon>Bacillota</taxon>
        <taxon>Bacilli</taxon>
        <taxon>Bacillales</taxon>
        <taxon>Bacillaceae</taxon>
        <taxon>Evansella</taxon>
    </lineage>
</organism>
<feature type="transmembrane region" description="Helical" evidence="5">
    <location>
        <begin position="72"/>
        <end position="92"/>
    </location>
</feature>
<dbReference type="EMBL" id="JAUSUG010000020">
    <property type="protein sequence ID" value="MDQ0256829.1"/>
    <property type="molecule type" value="Genomic_DNA"/>
</dbReference>
<accession>A0ABU0A009</accession>
<keyword evidence="2 5" id="KW-0812">Transmembrane</keyword>
<evidence type="ECO:0000256" key="5">
    <source>
        <dbReference type="SAM" id="Phobius"/>
    </source>
</evidence>
<feature type="transmembrane region" description="Helical" evidence="5">
    <location>
        <begin position="113"/>
        <end position="134"/>
    </location>
</feature>
<feature type="transmembrane region" description="Helical" evidence="5">
    <location>
        <begin position="140"/>
        <end position="161"/>
    </location>
</feature>
<proteinExistence type="predicted"/>